<evidence type="ECO:0000313" key="15">
    <source>
        <dbReference type="Proteomes" id="UP000271241"/>
    </source>
</evidence>
<dbReference type="GO" id="GO:0010230">
    <property type="term" value="P:alternative respiration"/>
    <property type="evidence" value="ECO:0007669"/>
    <property type="project" value="TreeGrafter"/>
</dbReference>
<keyword evidence="3" id="KW-0813">Transport</keyword>
<keyword evidence="4 12" id="KW-0679">Respiratory chain</keyword>
<evidence type="ECO:0000256" key="2">
    <source>
        <dbReference type="ARBA" id="ARBA00008388"/>
    </source>
</evidence>
<comment type="cofactor">
    <cofactor evidence="12">
        <name>Fe cation</name>
        <dbReference type="ChEBI" id="CHEBI:24875"/>
    </cofactor>
    <text evidence="12">Binds 2 iron ions per subunit.</text>
</comment>
<dbReference type="STRING" id="78915.A0A4P9XKR4"/>
<dbReference type="AlphaFoldDB" id="A0A4P9XKR4"/>
<dbReference type="EC" id="1.-.-.-" evidence="12"/>
<dbReference type="PANTHER" id="PTHR31803">
    <property type="entry name" value="ALTERNATIVE OXIDASE"/>
    <property type="match status" value="1"/>
</dbReference>
<keyword evidence="6 12" id="KW-0479">Metal-binding</keyword>
<keyword evidence="7 12" id="KW-0249">Electron transport</keyword>
<dbReference type="OrthoDB" id="16906at2759"/>
<feature type="non-terminal residue" evidence="14">
    <location>
        <position position="1"/>
    </location>
</feature>
<evidence type="ECO:0000313" key="14">
    <source>
        <dbReference type="EMBL" id="RKP06404.1"/>
    </source>
</evidence>
<accession>A0A4P9XKR4</accession>
<keyword evidence="9 12" id="KW-0560">Oxidoreductase</keyword>
<comment type="similarity">
    <text evidence="2 12">Belongs to the alternative oxidase family.</text>
</comment>
<dbReference type="InterPro" id="IPR002680">
    <property type="entry name" value="AOX"/>
</dbReference>
<dbReference type="GO" id="GO:0016020">
    <property type="term" value="C:membrane"/>
    <property type="evidence" value="ECO:0007669"/>
    <property type="project" value="UniProtKB-SubCell"/>
</dbReference>
<name>A0A4P9XKR4_9FUNG</name>
<keyword evidence="5 12" id="KW-0812">Transmembrane</keyword>
<evidence type="ECO:0000256" key="1">
    <source>
        <dbReference type="ARBA" id="ARBA00004370"/>
    </source>
</evidence>
<dbReference type="Proteomes" id="UP000271241">
    <property type="component" value="Unassembled WGS sequence"/>
</dbReference>
<keyword evidence="10 12" id="KW-0408">Iron</keyword>
<reference evidence="15" key="1">
    <citation type="journal article" date="2018" name="Nat. Microbiol.">
        <title>Leveraging single-cell genomics to expand the fungal tree of life.</title>
        <authorList>
            <person name="Ahrendt S.R."/>
            <person name="Quandt C.A."/>
            <person name="Ciobanu D."/>
            <person name="Clum A."/>
            <person name="Salamov A."/>
            <person name="Andreopoulos B."/>
            <person name="Cheng J.F."/>
            <person name="Woyke T."/>
            <person name="Pelin A."/>
            <person name="Henrissat B."/>
            <person name="Reynolds N.K."/>
            <person name="Benny G.L."/>
            <person name="Smith M.E."/>
            <person name="James T.Y."/>
            <person name="Grigoriev I.V."/>
        </authorList>
    </citation>
    <scope>NUCLEOTIDE SEQUENCE [LARGE SCALE GENOMIC DNA]</scope>
    <source>
        <strain evidence="15">RSA 1356</strain>
    </source>
</reference>
<keyword evidence="11 12" id="KW-0472">Membrane</keyword>
<dbReference type="EMBL" id="KZ993150">
    <property type="protein sequence ID" value="RKP05377.1"/>
    <property type="molecule type" value="Genomic_DNA"/>
</dbReference>
<gene>
    <name evidence="13" type="ORF">THASP1DRAFT_10128</name>
    <name evidence="14" type="ORF">THASP1DRAFT_6458</name>
</gene>
<keyword evidence="15" id="KW-1185">Reference proteome</keyword>
<evidence type="ECO:0000313" key="13">
    <source>
        <dbReference type="EMBL" id="RKP05377.1"/>
    </source>
</evidence>
<evidence type="ECO:0000256" key="11">
    <source>
        <dbReference type="ARBA" id="ARBA00023136"/>
    </source>
</evidence>
<organism evidence="14 15">
    <name type="scientific">Thamnocephalis sphaerospora</name>
    <dbReference type="NCBI Taxonomy" id="78915"/>
    <lineage>
        <taxon>Eukaryota</taxon>
        <taxon>Fungi</taxon>
        <taxon>Fungi incertae sedis</taxon>
        <taxon>Zoopagomycota</taxon>
        <taxon>Zoopagomycotina</taxon>
        <taxon>Zoopagomycetes</taxon>
        <taxon>Zoopagales</taxon>
        <taxon>Sigmoideomycetaceae</taxon>
        <taxon>Thamnocephalis</taxon>
    </lineage>
</organism>
<comment type="subcellular location">
    <subcellularLocation>
        <location evidence="1">Membrane</location>
    </subcellularLocation>
</comment>
<evidence type="ECO:0000256" key="9">
    <source>
        <dbReference type="ARBA" id="ARBA00023002"/>
    </source>
</evidence>
<dbReference type="EMBL" id="KZ992890">
    <property type="protein sequence ID" value="RKP06404.1"/>
    <property type="molecule type" value="Genomic_DNA"/>
</dbReference>
<dbReference type="InterPro" id="IPR038659">
    <property type="entry name" value="AOX_sf"/>
</dbReference>
<evidence type="ECO:0000256" key="10">
    <source>
        <dbReference type="ARBA" id="ARBA00023004"/>
    </source>
</evidence>
<proteinExistence type="inferred from homology"/>
<dbReference type="Gene3D" id="1.20.1260.140">
    <property type="entry name" value="Alternative oxidase"/>
    <property type="match status" value="1"/>
</dbReference>
<dbReference type="GO" id="GO:0009916">
    <property type="term" value="F:alternative oxidase activity"/>
    <property type="evidence" value="ECO:0007669"/>
    <property type="project" value="UniProtKB-UniRule"/>
</dbReference>
<evidence type="ECO:0000256" key="5">
    <source>
        <dbReference type="ARBA" id="ARBA00022692"/>
    </source>
</evidence>
<evidence type="ECO:0000256" key="6">
    <source>
        <dbReference type="ARBA" id="ARBA00022723"/>
    </source>
</evidence>
<dbReference type="GO" id="GO:0005739">
    <property type="term" value="C:mitochondrion"/>
    <property type="evidence" value="ECO:0007669"/>
    <property type="project" value="TreeGrafter"/>
</dbReference>
<dbReference type="GO" id="GO:0098803">
    <property type="term" value="C:respiratory chain complex"/>
    <property type="evidence" value="ECO:0007669"/>
    <property type="project" value="UniProtKB-UniRule"/>
</dbReference>
<dbReference type="PANTHER" id="PTHR31803:SF3">
    <property type="entry name" value="ALTERNATIVE OXIDASE"/>
    <property type="match status" value="1"/>
</dbReference>
<reference evidence="14" key="2">
    <citation type="submission" date="2018-07" db="EMBL/GenBank/DDBJ databases">
        <title>Leveraging single-cell genomics to expand the Fungal Tree of Life.</title>
        <authorList>
            <consortium name="DOE Joint Genome Institute"/>
            <person name="Ahrendt S.R."/>
            <person name="Quandt C.A."/>
            <person name="Ciobanu D."/>
            <person name="Clum A."/>
            <person name="Salamov A."/>
            <person name="Andreopoulos B."/>
            <person name="Cheng J.-F."/>
            <person name="Woyke T."/>
            <person name="Pelin A."/>
            <person name="Henrissat B."/>
            <person name="Reynolds N."/>
            <person name="Benny G.L."/>
            <person name="Smith M.E."/>
            <person name="James T.Y."/>
            <person name="Grigoriev I.V."/>
        </authorList>
    </citation>
    <scope>NUCLEOTIDE SEQUENCE</scope>
    <source>
        <strain evidence="14">RSA 1356</strain>
    </source>
</reference>
<evidence type="ECO:0000256" key="7">
    <source>
        <dbReference type="ARBA" id="ARBA00022982"/>
    </source>
</evidence>
<evidence type="ECO:0000256" key="3">
    <source>
        <dbReference type="ARBA" id="ARBA00022448"/>
    </source>
</evidence>
<keyword evidence="8" id="KW-1133">Transmembrane helix</keyword>
<protein>
    <recommendedName>
        <fullName evidence="12">Alternative oxidase</fullName>
        <ecNumber evidence="12">1.-.-.-</ecNumber>
    </recommendedName>
</protein>
<sequence length="131" mass="15167">HKPAMVRDEFLKQLSSEELESLDIGLTDHRVPADLSDHIALRTVKFMRIFADAFFRKKYVHRAVTLETVAAVPGMVAGVHRHLRSLRRMQHDGGWISHLLDEAENERMHLLTWMKISTPTFLERALVLMVQ</sequence>
<evidence type="ECO:0000256" key="8">
    <source>
        <dbReference type="ARBA" id="ARBA00022989"/>
    </source>
</evidence>
<feature type="non-terminal residue" evidence="14">
    <location>
        <position position="131"/>
    </location>
</feature>
<evidence type="ECO:0000256" key="12">
    <source>
        <dbReference type="RuleBase" id="RU003779"/>
    </source>
</evidence>
<dbReference type="GO" id="GO:0046872">
    <property type="term" value="F:metal ion binding"/>
    <property type="evidence" value="ECO:0007669"/>
    <property type="project" value="UniProtKB-UniRule"/>
</dbReference>
<evidence type="ECO:0000256" key="4">
    <source>
        <dbReference type="ARBA" id="ARBA00022660"/>
    </source>
</evidence>
<dbReference type="Pfam" id="PF01786">
    <property type="entry name" value="AOX"/>
    <property type="match status" value="1"/>
</dbReference>